<feature type="non-terminal residue" evidence="2">
    <location>
        <position position="28"/>
    </location>
</feature>
<reference evidence="2 3" key="1">
    <citation type="journal article" date="2018" name="Nat. Biotechnol.">
        <title>A standardized bacterial taxonomy based on genome phylogeny substantially revises the tree of life.</title>
        <authorList>
            <person name="Parks D.H."/>
            <person name="Chuvochina M."/>
            <person name="Waite D.W."/>
            <person name="Rinke C."/>
            <person name="Skarshewski A."/>
            <person name="Chaumeil P.A."/>
            <person name="Hugenholtz P."/>
        </authorList>
    </citation>
    <scope>NUCLEOTIDE SEQUENCE [LARGE SCALE GENOMIC DNA]</scope>
    <source>
        <strain evidence="2">UBA11978</strain>
    </source>
</reference>
<evidence type="ECO:0000313" key="2">
    <source>
        <dbReference type="EMBL" id="HAW76621.1"/>
    </source>
</evidence>
<comment type="caution">
    <text evidence="2">The sequence shown here is derived from an EMBL/GenBank/DDBJ whole genome shotgun (WGS) entry which is preliminary data.</text>
</comment>
<dbReference type="Proteomes" id="UP000263517">
    <property type="component" value="Unassembled WGS sequence"/>
</dbReference>
<organism evidence="2 3">
    <name type="scientific">Alteromonas australica</name>
    <dbReference type="NCBI Taxonomy" id="589873"/>
    <lineage>
        <taxon>Bacteria</taxon>
        <taxon>Pseudomonadati</taxon>
        <taxon>Pseudomonadota</taxon>
        <taxon>Gammaproteobacteria</taxon>
        <taxon>Alteromonadales</taxon>
        <taxon>Alteromonadaceae</taxon>
        <taxon>Alteromonas/Salinimonas group</taxon>
        <taxon>Alteromonas</taxon>
    </lineage>
</organism>
<evidence type="ECO:0000313" key="3">
    <source>
        <dbReference type="Proteomes" id="UP000263517"/>
    </source>
</evidence>
<dbReference type="PROSITE" id="PS51318">
    <property type="entry name" value="TAT"/>
    <property type="match status" value="1"/>
</dbReference>
<dbReference type="NCBIfam" id="TIGR01409">
    <property type="entry name" value="TAT_signal_seq"/>
    <property type="match status" value="1"/>
</dbReference>
<dbReference type="EMBL" id="DNAN01000460">
    <property type="protein sequence ID" value="HAW76621.1"/>
    <property type="molecule type" value="Genomic_DNA"/>
</dbReference>
<gene>
    <name evidence="2" type="ORF">DCW74_12910</name>
</gene>
<sequence length="28" mass="2963">MVRVNDSEARRDFLKRMGVGGLAASVAG</sequence>
<dbReference type="InterPro" id="IPR006311">
    <property type="entry name" value="TAT_signal"/>
</dbReference>
<keyword evidence="1" id="KW-0732">Signal</keyword>
<evidence type="ECO:0000256" key="1">
    <source>
        <dbReference type="ARBA" id="ARBA00022729"/>
    </source>
</evidence>
<name>A0A350P5Q4_9ALTE</name>
<dbReference type="InterPro" id="IPR019546">
    <property type="entry name" value="TAT_signal_bac_arc"/>
</dbReference>
<proteinExistence type="predicted"/>
<accession>A0A350P5Q4</accession>
<evidence type="ECO:0008006" key="4">
    <source>
        <dbReference type="Google" id="ProtNLM"/>
    </source>
</evidence>
<dbReference type="STRING" id="589873.EP12_01705"/>
<protein>
    <recommendedName>
        <fullName evidence="4">Twin-arginine translocation signal domain-containing protein</fullName>
    </recommendedName>
</protein>
<dbReference type="AlphaFoldDB" id="A0A350P5Q4"/>